<organism evidence="3 4">
    <name type="scientific">Propionibacterium cyclohexanicum</name>
    <dbReference type="NCBI Taxonomy" id="64702"/>
    <lineage>
        <taxon>Bacteria</taxon>
        <taxon>Bacillati</taxon>
        <taxon>Actinomycetota</taxon>
        <taxon>Actinomycetes</taxon>
        <taxon>Propionibacteriales</taxon>
        <taxon>Propionibacteriaceae</taxon>
        <taxon>Propionibacterium</taxon>
    </lineage>
</organism>
<dbReference type="EMBL" id="FOGZ01000006">
    <property type="protein sequence ID" value="SER69498.1"/>
    <property type="molecule type" value="Genomic_DNA"/>
</dbReference>
<gene>
    <name evidence="3" type="ORF">SAMN05443377_10675</name>
</gene>
<accession>A0A1H9RA07</accession>
<keyword evidence="2" id="KW-1133">Transmembrane helix</keyword>
<reference evidence="3 4" key="1">
    <citation type="submission" date="2016-10" db="EMBL/GenBank/DDBJ databases">
        <authorList>
            <person name="de Groot N.N."/>
        </authorList>
    </citation>
    <scope>NUCLEOTIDE SEQUENCE [LARGE SCALE GENOMIC DNA]</scope>
    <source>
        <strain evidence="3 4">DSM 16859</strain>
    </source>
</reference>
<evidence type="ECO:0000256" key="1">
    <source>
        <dbReference type="SAM" id="MobiDB-lite"/>
    </source>
</evidence>
<name>A0A1H9RA07_9ACTN</name>
<feature type="compositionally biased region" description="Low complexity" evidence="1">
    <location>
        <begin position="29"/>
        <end position="40"/>
    </location>
</feature>
<feature type="compositionally biased region" description="Low complexity" evidence="1">
    <location>
        <begin position="87"/>
        <end position="98"/>
    </location>
</feature>
<keyword evidence="4" id="KW-1185">Reference proteome</keyword>
<evidence type="ECO:0000313" key="4">
    <source>
        <dbReference type="Proteomes" id="UP000198815"/>
    </source>
</evidence>
<protein>
    <submittedName>
        <fullName evidence="3">Uncharacterized protein</fullName>
    </submittedName>
</protein>
<feature type="compositionally biased region" description="Polar residues" evidence="1">
    <location>
        <begin position="145"/>
        <end position="157"/>
    </location>
</feature>
<dbReference type="Proteomes" id="UP000198815">
    <property type="component" value="Unassembled WGS sequence"/>
</dbReference>
<dbReference type="AlphaFoldDB" id="A0A1H9RA07"/>
<keyword evidence="2" id="KW-0472">Membrane</keyword>
<feature type="compositionally biased region" description="Polar residues" evidence="1">
    <location>
        <begin position="48"/>
        <end position="60"/>
    </location>
</feature>
<feature type="region of interest" description="Disordered" evidence="1">
    <location>
        <begin position="1"/>
        <end position="224"/>
    </location>
</feature>
<sequence>MSEDNRQFHFRPANYPYRPTTEDLDPEQAAALRLSSASPLAPEPSGPQPASQGHASQGHATQEDGAREAGGMAQPDRPEPADVESDLLLPAKVAAKPAHSVPHGSLSAPAPAVPTTHPAPAVPTTHPAPSGGAQPPSPDAAVAPTSGSTEQPVSTTGPRDARGAAPQDHREASRDARGAAPQDHREASGDAGSAGQDDHRQESGEAGSGGPAVLPPEVVGSRSSRGGRLLSRLLLGLLVLLALVVGLAVGSFALGNPTVVTTPGPTSTMTVTPPAQTVTAPPVTVTVTATPTATDSSSSATTTGVAVVGQSCETFGETAYSASGARLTCTRPTVQDYLRWMQLS</sequence>
<feature type="compositionally biased region" description="Low complexity" evidence="1">
    <location>
        <begin position="108"/>
        <end position="134"/>
    </location>
</feature>
<feature type="compositionally biased region" description="Basic and acidic residues" evidence="1">
    <location>
        <begin position="159"/>
        <end position="188"/>
    </location>
</feature>
<keyword evidence="2" id="KW-0812">Transmembrane</keyword>
<evidence type="ECO:0000313" key="3">
    <source>
        <dbReference type="EMBL" id="SER69498.1"/>
    </source>
</evidence>
<evidence type="ECO:0000256" key="2">
    <source>
        <dbReference type="SAM" id="Phobius"/>
    </source>
</evidence>
<proteinExistence type="predicted"/>
<feature type="transmembrane region" description="Helical" evidence="2">
    <location>
        <begin position="233"/>
        <end position="254"/>
    </location>
</feature>